<evidence type="ECO:0000313" key="2">
    <source>
        <dbReference type="EMBL" id="TFC43366.1"/>
    </source>
</evidence>
<keyword evidence="1" id="KW-0472">Membrane</keyword>
<comment type="caution">
    <text evidence="2">The sequence shown here is derived from an EMBL/GenBank/DDBJ whole genome shotgun (WGS) entry which is preliminary data.</text>
</comment>
<accession>A0AAQ2C4J2</accession>
<protein>
    <recommendedName>
        <fullName evidence="4">DUF4190 domain-containing protein</fullName>
    </recommendedName>
</protein>
<keyword evidence="1" id="KW-1133">Transmembrane helix</keyword>
<dbReference type="RefSeq" id="WP_134366347.1">
    <property type="nucleotide sequence ID" value="NZ_SOFY01000070.1"/>
</dbReference>
<dbReference type="Proteomes" id="UP000297403">
    <property type="component" value="Unassembled WGS sequence"/>
</dbReference>
<dbReference type="EMBL" id="SOFY01000070">
    <property type="protein sequence ID" value="TFC43366.1"/>
    <property type="molecule type" value="Genomic_DNA"/>
</dbReference>
<proteinExistence type="predicted"/>
<keyword evidence="1" id="KW-0812">Transmembrane</keyword>
<evidence type="ECO:0000313" key="3">
    <source>
        <dbReference type="Proteomes" id="UP000297403"/>
    </source>
</evidence>
<dbReference type="AlphaFoldDB" id="A0AAQ2C4J2"/>
<organism evidence="2 3">
    <name type="scientific">Cryobacterium shii</name>
    <dbReference type="NCBI Taxonomy" id="1259235"/>
    <lineage>
        <taxon>Bacteria</taxon>
        <taxon>Bacillati</taxon>
        <taxon>Actinomycetota</taxon>
        <taxon>Actinomycetes</taxon>
        <taxon>Micrococcales</taxon>
        <taxon>Microbacteriaceae</taxon>
        <taxon>Cryobacterium</taxon>
    </lineage>
</organism>
<evidence type="ECO:0000256" key="1">
    <source>
        <dbReference type="SAM" id="Phobius"/>
    </source>
</evidence>
<gene>
    <name evidence="2" type="ORF">E3O49_12950</name>
</gene>
<feature type="transmembrane region" description="Helical" evidence="1">
    <location>
        <begin position="61"/>
        <end position="94"/>
    </location>
</feature>
<evidence type="ECO:0008006" key="4">
    <source>
        <dbReference type="Google" id="ProtNLM"/>
    </source>
</evidence>
<feature type="transmembrane region" description="Helical" evidence="1">
    <location>
        <begin position="106"/>
        <end position="133"/>
    </location>
</feature>
<keyword evidence="3" id="KW-1185">Reference proteome</keyword>
<name>A0AAQ2C4J2_9MICO</name>
<sequence length="137" mass="14627">MVGEYRDPSDDVDDFRLDLTRPPASVEGELDYESTVTAPTEWVPYVYTDTELRAHAERHGLSVAALVFGLLGLLVAIFGVWGAALSLAAIVLAIMARATEHRSGALWVYGLVTGLAGLLIAAGWVLVITLVLMSAVS</sequence>
<reference evidence="2 3" key="1">
    <citation type="submission" date="2019-03" db="EMBL/GenBank/DDBJ databases">
        <title>Genomics of glacier-inhabiting Cryobacterium strains.</title>
        <authorList>
            <person name="Liu Q."/>
            <person name="Xin Y.-H."/>
        </authorList>
    </citation>
    <scope>NUCLEOTIDE SEQUENCE [LARGE SCALE GENOMIC DNA]</scope>
    <source>
        <strain evidence="3">TMT1-22</strain>
    </source>
</reference>